<keyword evidence="3 5" id="KW-0378">Hydrolase</keyword>
<evidence type="ECO:0000256" key="3">
    <source>
        <dbReference type="ARBA" id="ARBA00022801"/>
    </source>
</evidence>
<dbReference type="Gene3D" id="3.40.50.300">
    <property type="entry name" value="P-loop containing nucleotide triphosphate hydrolases"/>
    <property type="match status" value="1"/>
</dbReference>
<dbReference type="Gene3D" id="3.30.230.10">
    <property type="match status" value="1"/>
</dbReference>
<reference evidence="7 8" key="1">
    <citation type="journal article" date="2015" name="Genome Biol.">
        <title>Comparative genomics of Steinernema reveals deeply conserved gene regulatory networks.</title>
        <authorList>
            <person name="Dillman A.R."/>
            <person name="Macchietto M."/>
            <person name="Porter C.F."/>
            <person name="Rogers A."/>
            <person name="Williams B."/>
            <person name="Antoshechkin I."/>
            <person name="Lee M.M."/>
            <person name="Goodwin Z."/>
            <person name="Lu X."/>
            <person name="Lewis E.E."/>
            <person name="Goodrich-Blair H."/>
            <person name="Stock S.P."/>
            <person name="Adams B.J."/>
            <person name="Sternberg P.W."/>
            <person name="Mortazavi A."/>
        </authorList>
    </citation>
    <scope>NUCLEOTIDE SEQUENCE [LARGE SCALE GENOMIC DNA]</scope>
    <source>
        <strain evidence="7 8">ALL</strain>
    </source>
</reference>
<dbReference type="Pfam" id="PF05362">
    <property type="entry name" value="Lon_C"/>
    <property type="match status" value="1"/>
</dbReference>
<keyword evidence="2" id="KW-0547">Nucleotide-binding</keyword>
<comment type="similarity">
    <text evidence="5">Belongs to the peptidase S16 family.</text>
</comment>
<proteinExistence type="inferred from homology"/>
<keyword evidence="1 5" id="KW-0645">Protease</keyword>
<dbReference type="GO" id="GO:0004176">
    <property type="term" value="F:ATP-dependent peptidase activity"/>
    <property type="evidence" value="ECO:0007669"/>
    <property type="project" value="UniProtKB-UniRule"/>
</dbReference>
<dbReference type="GO" id="GO:0006508">
    <property type="term" value="P:proteolysis"/>
    <property type="evidence" value="ECO:0007669"/>
    <property type="project" value="UniProtKB-KW"/>
</dbReference>
<dbReference type="Proteomes" id="UP000298663">
    <property type="component" value="Unassembled WGS sequence"/>
</dbReference>
<dbReference type="STRING" id="34508.A0A4U5M6B0"/>
<dbReference type="InterPro" id="IPR008269">
    <property type="entry name" value="Lon_proteolytic"/>
</dbReference>
<evidence type="ECO:0000313" key="7">
    <source>
        <dbReference type="EMBL" id="TKR64398.1"/>
    </source>
</evidence>
<dbReference type="Pfam" id="PF22667">
    <property type="entry name" value="Lon_lid"/>
    <property type="match status" value="1"/>
</dbReference>
<dbReference type="InterPro" id="IPR020568">
    <property type="entry name" value="Ribosomal_Su5_D2-typ_SF"/>
</dbReference>
<evidence type="ECO:0000259" key="6">
    <source>
        <dbReference type="PROSITE" id="PS51786"/>
    </source>
</evidence>
<evidence type="ECO:0000256" key="5">
    <source>
        <dbReference type="PROSITE-ProRule" id="PRU01122"/>
    </source>
</evidence>
<keyword evidence="4" id="KW-0067">ATP-binding</keyword>
<dbReference type="EMBL" id="AZBU02000009">
    <property type="protein sequence ID" value="TKR64398.1"/>
    <property type="molecule type" value="Genomic_DNA"/>
</dbReference>
<gene>
    <name evidence="7" type="ORF">L596_024938</name>
</gene>
<evidence type="ECO:0000256" key="4">
    <source>
        <dbReference type="ARBA" id="ARBA00022840"/>
    </source>
</evidence>
<feature type="active site" evidence="5">
    <location>
        <position position="495"/>
    </location>
</feature>
<dbReference type="GO" id="GO:0004252">
    <property type="term" value="F:serine-type endopeptidase activity"/>
    <property type="evidence" value="ECO:0007669"/>
    <property type="project" value="UniProtKB-UniRule"/>
</dbReference>
<dbReference type="InterPro" id="IPR003959">
    <property type="entry name" value="ATPase_AAA_core"/>
</dbReference>
<feature type="active site" evidence="5">
    <location>
        <position position="452"/>
    </location>
</feature>
<dbReference type="PROSITE" id="PS51786">
    <property type="entry name" value="LON_PROTEOLYTIC"/>
    <property type="match status" value="1"/>
</dbReference>
<dbReference type="PANTHER" id="PTHR10046">
    <property type="entry name" value="ATP DEPENDENT LON PROTEASE FAMILY MEMBER"/>
    <property type="match status" value="1"/>
</dbReference>
<evidence type="ECO:0000256" key="1">
    <source>
        <dbReference type="ARBA" id="ARBA00022670"/>
    </source>
</evidence>
<evidence type="ECO:0000313" key="8">
    <source>
        <dbReference type="Proteomes" id="UP000298663"/>
    </source>
</evidence>
<dbReference type="InterPro" id="IPR027065">
    <property type="entry name" value="Lon_Prtase"/>
</dbReference>
<feature type="domain" description="Lon proteolytic" evidence="6">
    <location>
        <begin position="363"/>
        <end position="547"/>
    </location>
</feature>
<dbReference type="GO" id="GO:0005524">
    <property type="term" value="F:ATP binding"/>
    <property type="evidence" value="ECO:0007669"/>
    <property type="project" value="UniProtKB-KW"/>
</dbReference>
<dbReference type="SUPFAM" id="SSF54211">
    <property type="entry name" value="Ribosomal protein S5 domain 2-like"/>
    <property type="match status" value="1"/>
</dbReference>
<dbReference type="GO" id="GO:0016887">
    <property type="term" value="F:ATP hydrolysis activity"/>
    <property type="evidence" value="ECO:0007669"/>
    <property type="project" value="InterPro"/>
</dbReference>
<evidence type="ECO:0000256" key="2">
    <source>
        <dbReference type="ARBA" id="ARBA00022741"/>
    </source>
</evidence>
<name>A0A4U5M6B0_STECR</name>
<reference evidence="7 8" key="2">
    <citation type="journal article" date="2019" name="G3 (Bethesda)">
        <title>Hybrid Assembly of the Genome of the Entomopathogenic Nematode Steinernema carpocapsae Identifies the X-Chromosome.</title>
        <authorList>
            <person name="Serra L."/>
            <person name="Macchietto M."/>
            <person name="Macias-Munoz A."/>
            <person name="McGill C.J."/>
            <person name="Rodriguez I.M."/>
            <person name="Rodriguez B."/>
            <person name="Murad R."/>
            <person name="Mortazavi A."/>
        </authorList>
    </citation>
    <scope>NUCLEOTIDE SEQUENCE [LARGE SCALE GENOMIC DNA]</scope>
    <source>
        <strain evidence="7 8">ALL</strain>
    </source>
</reference>
<dbReference type="Pfam" id="PF00004">
    <property type="entry name" value="AAA"/>
    <property type="match status" value="1"/>
</dbReference>
<dbReference type="InterPro" id="IPR027417">
    <property type="entry name" value="P-loop_NTPase"/>
</dbReference>
<dbReference type="GO" id="GO:0030163">
    <property type="term" value="P:protein catabolic process"/>
    <property type="evidence" value="ECO:0007669"/>
    <property type="project" value="InterPro"/>
</dbReference>
<sequence>MTEVPSDPAPQPFKVKKVNLQKADEVALLKQIQALNLTENQRKKLMSAYNRFLEIKNYYDYQAEKRRLNQIVRIPWNVYTQDINDISKAKETLDASHTGMDKIKNRIYDYMTLKSAQPNEVPPTLCICGPNGIGKASIAKSIANAIGRKFAKVPILESTQSAKGKSSWNGSIVDALIQAGSSNPVIYLQDINYLATSTNAMCDAVDPEKRGHFVDSFIRIPIDLSQVFFICSWRTSYYYSVSFRLCPKLEIIVPHPEGYTNHQKLMIAKKHLLPKNFAKYQFTEGSVRFEEAALETILDEHTCEYGLVQLCAKIDQVCRKAAVKKIQAKEKTKEVLIDVEFVKEVLGSGNSCYPLVQFRKERYLPLGVFFVLYVCGSSGSVWPLEMVIMPKRTHKMLTVTGQVSSVIEEACNIASTYLYSNAEKYKIDRAKWNDSEVHIHNPRGATRKCGPSGGSATVLTMYSLFSGRHIRSDSVVTGELTLSGQITAIGGINSKTTAAQKHGFRRIVLPKENEIYVKEQMDMKLKSEMEIVFVSNVDELFEAMLEKDVTPSSQNEMPKSKL</sequence>
<dbReference type="InterPro" id="IPR054594">
    <property type="entry name" value="Lon_lid"/>
</dbReference>
<dbReference type="Gene3D" id="1.10.8.60">
    <property type="match status" value="1"/>
</dbReference>
<dbReference type="InterPro" id="IPR014721">
    <property type="entry name" value="Ribsml_uS5_D2-typ_fold_subgr"/>
</dbReference>
<dbReference type="OrthoDB" id="5849321at2759"/>
<keyword evidence="5" id="KW-0720">Serine protease</keyword>
<comment type="caution">
    <text evidence="7">The sequence shown here is derived from an EMBL/GenBank/DDBJ whole genome shotgun (WGS) entry which is preliminary data.</text>
</comment>
<dbReference type="SUPFAM" id="SSF52540">
    <property type="entry name" value="P-loop containing nucleoside triphosphate hydrolases"/>
    <property type="match status" value="1"/>
</dbReference>
<dbReference type="AlphaFoldDB" id="A0A4U5M6B0"/>
<protein>
    <recommendedName>
        <fullName evidence="6">Lon proteolytic domain-containing protein</fullName>
    </recommendedName>
</protein>
<keyword evidence="8" id="KW-1185">Reference proteome</keyword>
<dbReference type="PRINTS" id="PR00830">
    <property type="entry name" value="ENDOLAPTASE"/>
</dbReference>
<accession>A0A4U5M6B0</accession>
<organism evidence="7 8">
    <name type="scientific">Steinernema carpocapsae</name>
    <name type="common">Entomopathogenic nematode</name>
    <dbReference type="NCBI Taxonomy" id="34508"/>
    <lineage>
        <taxon>Eukaryota</taxon>
        <taxon>Metazoa</taxon>
        <taxon>Ecdysozoa</taxon>
        <taxon>Nematoda</taxon>
        <taxon>Chromadorea</taxon>
        <taxon>Rhabditida</taxon>
        <taxon>Tylenchina</taxon>
        <taxon>Panagrolaimomorpha</taxon>
        <taxon>Strongyloidoidea</taxon>
        <taxon>Steinernematidae</taxon>
        <taxon>Steinernema</taxon>
    </lineage>
</organism>